<evidence type="ECO:0008006" key="3">
    <source>
        <dbReference type="Google" id="ProtNLM"/>
    </source>
</evidence>
<dbReference type="EMBL" id="BPLR01007549">
    <property type="protein sequence ID" value="GIY17809.1"/>
    <property type="molecule type" value="Genomic_DNA"/>
</dbReference>
<proteinExistence type="predicted"/>
<protein>
    <recommendedName>
        <fullName evidence="3">Maturase K</fullName>
    </recommendedName>
</protein>
<keyword evidence="2" id="KW-1185">Reference proteome</keyword>
<evidence type="ECO:0000313" key="2">
    <source>
        <dbReference type="Proteomes" id="UP001054945"/>
    </source>
</evidence>
<name>A0AAV4R7V7_CAEEX</name>
<comment type="caution">
    <text evidence="1">The sequence shown here is derived from an EMBL/GenBank/DDBJ whole genome shotgun (WGS) entry which is preliminary data.</text>
</comment>
<dbReference type="AlphaFoldDB" id="A0AAV4R7V7"/>
<evidence type="ECO:0000313" key="1">
    <source>
        <dbReference type="EMBL" id="GIY17809.1"/>
    </source>
</evidence>
<organism evidence="1 2">
    <name type="scientific">Caerostris extrusa</name>
    <name type="common">Bark spider</name>
    <name type="synonym">Caerostris bankana</name>
    <dbReference type="NCBI Taxonomy" id="172846"/>
    <lineage>
        <taxon>Eukaryota</taxon>
        <taxon>Metazoa</taxon>
        <taxon>Ecdysozoa</taxon>
        <taxon>Arthropoda</taxon>
        <taxon>Chelicerata</taxon>
        <taxon>Arachnida</taxon>
        <taxon>Araneae</taxon>
        <taxon>Araneomorphae</taxon>
        <taxon>Entelegynae</taxon>
        <taxon>Araneoidea</taxon>
        <taxon>Araneidae</taxon>
        <taxon>Caerostris</taxon>
    </lineage>
</organism>
<gene>
    <name evidence="1" type="ORF">CEXT_381401</name>
</gene>
<dbReference type="Proteomes" id="UP001054945">
    <property type="component" value="Unassembled WGS sequence"/>
</dbReference>
<reference evidence="1 2" key="1">
    <citation type="submission" date="2021-06" db="EMBL/GenBank/DDBJ databases">
        <title>Caerostris extrusa draft genome.</title>
        <authorList>
            <person name="Kono N."/>
            <person name="Arakawa K."/>
        </authorList>
    </citation>
    <scope>NUCLEOTIDE SEQUENCE [LARGE SCALE GENOMIC DNA]</scope>
</reference>
<sequence length="121" mass="13737">MDSQFSSMPINQFLQRQIIKSSGYFLGENAMNPKDLVSDGGKIPSFSSHPYHVLEFLTFSFSSLSLRKRDEFLRKSSVFPPLCSILLQVEHDSDFFLPSNDINCSRVSRELDKVGDKGILK</sequence>
<accession>A0AAV4R7V7</accession>